<dbReference type="OrthoDB" id="9830664at2"/>
<reference evidence="2 3" key="1">
    <citation type="submission" date="2018-05" db="EMBL/GenBank/DDBJ databases">
        <title>Rhodohalobacter halophilus gen. nov., sp. nov., a moderately halophilic member of the family Balneolaceae.</title>
        <authorList>
            <person name="Liu Z.-W."/>
        </authorList>
    </citation>
    <scope>NUCLEOTIDE SEQUENCE [LARGE SCALE GENOMIC DNA]</scope>
    <source>
        <strain evidence="2 3">8A47</strain>
    </source>
</reference>
<dbReference type="EMBL" id="QGGB01000002">
    <property type="protein sequence ID" value="PWN08009.1"/>
    <property type="molecule type" value="Genomic_DNA"/>
</dbReference>
<evidence type="ECO:0000313" key="2">
    <source>
        <dbReference type="EMBL" id="PWN08009.1"/>
    </source>
</evidence>
<dbReference type="RefSeq" id="WP_109644713.1">
    <property type="nucleotide sequence ID" value="NZ_QGGB01000002.1"/>
</dbReference>
<name>A0A316TX58_9BACT</name>
<dbReference type="AlphaFoldDB" id="A0A316TX58"/>
<evidence type="ECO:0000256" key="1">
    <source>
        <dbReference type="SAM" id="SignalP"/>
    </source>
</evidence>
<comment type="caution">
    <text evidence="2">The sequence shown here is derived from an EMBL/GenBank/DDBJ whole genome shotgun (WGS) entry which is preliminary data.</text>
</comment>
<sequence>MTLPRCFFATFLLPAILLSIGCGGQGEPQNRDAVTVTDVDSNSLTTVIDTESGVLAGPTEIMRIDDGRFAVMDRGRNSVLLMNEEWEETGSFGSTGSGPGEWDEMRGAGNLIYGNGRFVVSNRAMFRFDFYDLQGNFMASVPYAQYMNYQSKAMLPDGRLLVATEGQEDALAVILGRDEEANIVSVFGEPEPLIMERVNIEAERTALASEELTPRLKNQAIVQAFGEGYLLMMNGLGELRYYSQDGDLVWTRPLPETVTSPIFDLVVRINEESRPHTMYPLEYAFDMKTANGLVYVLTATHTEAEEIRQRLLVYDESGSMVHHYRFNHSAQEMILHQMAPIPDGTVYFTDPLNAEIVQFSPDDIAGENK</sequence>
<proteinExistence type="predicted"/>
<organism evidence="2 3">
    <name type="scientific">Rhodohalobacter mucosus</name>
    <dbReference type="NCBI Taxonomy" id="2079485"/>
    <lineage>
        <taxon>Bacteria</taxon>
        <taxon>Pseudomonadati</taxon>
        <taxon>Balneolota</taxon>
        <taxon>Balneolia</taxon>
        <taxon>Balneolales</taxon>
        <taxon>Balneolaceae</taxon>
        <taxon>Rhodohalobacter</taxon>
    </lineage>
</organism>
<feature type="chain" id="PRO_5016414320" description="6-bladed beta-propeller protein" evidence="1">
    <location>
        <begin position="25"/>
        <end position="369"/>
    </location>
</feature>
<evidence type="ECO:0000313" key="3">
    <source>
        <dbReference type="Proteomes" id="UP000245533"/>
    </source>
</evidence>
<keyword evidence="1" id="KW-0732">Signal</keyword>
<gene>
    <name evidence="2" type="ORF">DDZ15_03075</name>
</gene>
<dbReference type="InterPro" id="IPR011042">
    <property type="entry name" value="6-blade_b-propeller_TolB-like"/>
</dbReference>
<dbReference type="Gene3D" id="2.120.10.30">
    <property type="entry name" value="TolB, C-terminal domain"/>
    <property type="match status" value="1"/>
</dbReference>
<keyword evidence="3" id="KW-1185">Reference proteome</keyword>
<feature type="signal peptide" evidence="1">
    <location>
        <begin position="1"/>
        <end position="24"/>
    </location>
</feature>
<protein>
    <recommendedName>
        <fullName evidence="4">6-bladed beta-propeller protein</fullName>
    </recommendedName>
</protein>
<dbReference type="PROSITE" id="PS51257">
    <property type="entry name" value="PROKAR_LIPOPROTEIN"/>
    <property type="match status" value="1"/>
</dbReference>
<dbReference type="Proteomes" id="UP000245533">
    <property type="component" value="Unassembled WGS sequence"/>
</dbReference>
<accession>A0A316TX58</accession>
<dbReference type="SUPFAM" id="SSF101898">
    <property type="entry name" value="NHL repeat"/>
    <property type="match status" value="1"/>
</dbReference>
<evidence type="ECO:0008006" key="4">
    <source>
        <dbReference type="Google" id="ProtNLM"/>
    </source>
</evidence>